<keyword evidence="1" id="KW-1133">Transmembrane helix</keyword>
<evidence type="ECO:0000313" key="2">
    <source>
        <dbReference type="EMBL" id="KAJ7370262.1"/>
    </source>
</evidence>
<dbReference type="AlphaFoldDB" id="A0A9W9YVJ6"/>
<name>A0A9W9YVJ6_9CNID</name>
<protein>
    <submittedName>
        <fullName evidence="2">Uncharacterized protein</fullName>
    </submittedName>
</protein>
<dbReference type="Proteomes" id="UP001163046">
    <property type="component" value="Unassembled WGS sequence"/>
</dbReference>
<evidence type="ECO:0000256" key="1">
    <source>
        <dbReference type="SAM" id="Phobius"/>
    </source>
</evidence>
<sequence>MEQYLDLTLDGKWVLILKNAASDDVVLFSLDWWLFLALGWLIFVRSILVYLHIKWWVKKGCRSFPRYWGIPGSS</sequence>
<keyword evidence="1" id="KW-0472">Membrane</keyword>
<dbReference type="EMBL" id="MU826870">
    <property type="protein sequence ID" value="KAJ7370262.1"/>
    <property type="molecule type" value="Genomic_DNA"/>
</dbReference>
<comment type="caution">
    <text evidence="2">The sequence shown here is derived from an EMBL/GenBank/DDBJ whole genome shotgun (WGS) entry which is preliminary data.</text>
</comment>
<dbReference type="OrthoDB" id="10003116at2759"/>
<accession>A0A9W9YVJ6</accession>
<keyword evidence="1" id="KW-0812">Transmembrane</keyword>
<evidence type="ECO:0000313" key="3">
    <source>
        <dbReference type="Proteomes" id="UP001163046"/>
    </source>
</evidence>
<keyword evidence="3" id="KW-1185">Reference proteome</keyword>
<organism evidence="2 3">
    <name type="scientific">Desmophyllum pertusum</name>
    <dbReference type="NCBI Taxonomy" id="174260"/>
    <lineage>
        <taxon>Eukaryota</taxon>
        <taxon>Metazoa</taxon>
        <taxon>Cnidaria</taxon>
        <taxon>Anthozoa</taxon>
        <taxon>Hexacorallia</taxon>
        <taxon>Scleractinia</taxon>
        <taxon>Caryophylliina</taxon>
        <taxon>Caryophylliidae</taxon>
        <taxon>Desmophyllum</taxon>
    </lineage>
</organism>
<reference evidence="2" key="1">
    <citation type="submission" date="2023-01" db="EMBL/GenBank/DDBJ databases">
        <title>Genome assembly of the deep-sea coral Lophelia pertusa.</title>
        <authorList>
            <person name="Herrera S."/>
            <person name="Cordes E."/>
        </authorList>
    </citation>
    <scope>NUCLEOTIDE SEQUENCE</scope>
    <source>
        <strain evidence="2">USNM1676648</strain>
        <tissue evidence="2">Polyp</tissue>
    </source>
</reference>
<feature type="transmembrane region" description="Helical" evidence="1">
    <location>
        <begin position="32"/>
        <end position="53"/>
    </location>
</feature>
<gene>
    <name evidence="2" type="ORF">OS493_033608</name>
</gene>
<proteinExistence type="predicted"/>